<reference evidence="1 2" key="1">
    <citation type="journal article" date="2016" name="PLoS ONE">
        <title>Complete Genome Sequence and Comparative Genomics of a Novel Myxobacterium Myxococcus hansupus.</title>
        <authorList>
            <person name="Sharma G."/>
            <person name="Narwani T."/>
            <person name="Subramanian S."/>
        </authorList>
    </citation>
    <scope>NUCLEOTIDE SEQUENCE [LARGE SCALE GENOMIC DNA]</scope>
    <source>
        <strain evidence="2">mixupus</strain>
    </source>
</reference>
<evidence type="ECO:0000313" key="1">
    <source>
        <dbReference type="EMBL" id="AKQ66913.1"/>
    </source>
</evidence>
<keyword evidence="2" id="KW-1185">Reference proteome</keyword>
<evidence type="ECO:0000313" key="2">
    <source>
        <dbReference type="Proteomes" id="UP000009026"/>
    </source>
</evidence>
<dbReference type="PATRIC" id="fig|1297742.4.peg.3868"/>
<gene>
    <name evidence="1" type="ORF">A176_003825</name>
</gene>
<dbReference type="KEGG" id="mym:A176_003825"/>
<organism evidence="1 2">
    <name type="scientific">Pseudomyxococcus hansupus</name>
    <dbReference type="NCBI Taxonomy" id="1297742"/>
    <lineage>
        <taxon>Bacteria</taxon>
        <taxon>Pseudomonadati</taxon>
        <taxon>Myxococcota</taxon>
        <taxon>Myxococcia</taxon>
        <taxon>Myxococcales</taxon>
        <taxon>Cystobacterineae</taxon>
        <taxon>Myxococcaceae</taxon>
        <taxon>Pseudomyxococcus</taxon>
    </lineage>
</organism>
<sequence>MGRRFAPENPYALETSARVAFHRGRCRDAIEDQQQAVAKLPKEWPDEERARFKQALATYQRECSSGATPAAPSNG</sequence>
<proteinExistence type="predicted"/>
<protein>
    <submittedName>
        <fullName evidence="1">TPR domain protein</fullName>
    </submittedName>
</protein>
<name>A0A0H4WZ61_9BACT</name>
<dbReference type="SUPFAM" id="SSF48452">
    <property type="entry name" value="TPR-like"/>
    <property type="match status" value="1"/>
</dbReference>
<dbReference type="Proteomes" id="UP000009026">
    <property type="component" value="Chromosome"/>
</dbReference>
<dbReference type="InterPro" id="IPR011990">
    <property type="entry name" value="TPR-like_helical_dom_sf"/>
</dbReference>
<dbReference type="AlphaFoldDB" id="A0A0H4WZ61"/>
<accession>A0A0H4WZ61</accession>
<dbReference type="EMBL" id="CP012109">
    <property type="protein sequence ID" value="AKQ66913.1"/>
    <property type="molecule type" value="Genomic_DNA"/>
</dbReference>
<dbReference type="eggNOG" id="COG4783">
    <property type="taxonomic scope" value="Bacteria"/>
</dbReference>
<dbReference type="STRING" id="1297742.A176_003825"/>